<dbReference type="EMBL" id="AP019620">
    <property type="protein sequence ID" value="BBJ37372.1"/>
    <property type="molecule type" value="Genomic_DNA"/>
</dbReference>
<reference evidence="1 2" key="1">
    <citation type="journal article" date="2020" name="Int. J. Syst. Evol. Microbiol.">
        <title>Reclassification of Streptomyces castelarensis and Streptomyces sporoclivatus as later heterotypic synonyms of Streptomyces antimycoticus.</title>
        <authorList>
            <person name="Komaki H."/>
            <person name="Tamura T."/>
        </authorList>
    </citation>
    <scope>NUCLEOTIDE SEQUENCE [LARGE SCALE GENOMIC DNA]</scope>
    <source>
        <strain evidence="1 2">NBRC 100767</strain>
    </source>
</reference>
<proteinExistence type="predicted"/>
<dbReference type="PANTHER" id="PTHR43422:SF3">
    <property type="entry name" value="THIAMINE THIAZOLE SYNTHASE"/>
    <property type="match status" value="1"/>
</dbReference>
<dbReference type="InterPro" id="IPR036188">
    <property type="entry name" value="FAD/NAD-bd_sf"/>
</dbReference>
<dbReference type="Gene3D" id="3.50.50.60">
    <property type="entry name" value="FAD/NAD(P)-binding domain"/>
    <property type="match status" value="1"/>
</dbReference>
<evidence type="ECO:0000313" key="2">
    <source>
        <dbReference type="Proteomes" id="UP000463951"/>
    </source>
</evidence>
<dbReference type="Proteomes" id="UP000463951">
    <property type="component" value="Chromosome"/>
</dbReference>
<organism evidence="1 2">
    <name type="scientific">Streptomyces antimycoticus</name>
    <dbReference type="NCBI Taxonomy" id="68175"/>
    <lineage>
        <taxon>Bacteria</taxon>
        <taxon>Bacillati</taxon>
        <taxon>Actinomycetota</taxon>
        <taxon>Actinomycetes</taxon>
        <taxon>Kitasatosporales</taxon>
        <taxon>Streptomycetaceae</taxon>
        <taxon>Streptomyces</taxon>
        <taxon>Streptomyces violaceusniger group</taxon>
    </lineage>
</organism>
<evidence type="ECO:0000313" key="1">
    <source>
        <dbReference type="EMBL" id="BBJ37372.1"/>
    </source>
</evidence>
<name>A0A499UBJ0_9ACTN</name>
<dbReference type="SUPFAM" id="SSF51905">
    <property type="entry name" value="FAD/NAD(P)-binding domain"/>
    <property type="match status" value="1"/>
</dbReference>
<accession>A0A499UBJ0</accession>
<dbReference type="PANTHER" id="PTHR43422">
    <property type="entry name" value="THIAMINE THIAZOLE SYNTHASE"/>
    <property type="match status" value="1"/>
</dbReference>
<sequence length="394" mass="42960">MGRVLLERFFPGITEELVRDGAHLGTGSTVKLYIGDVMKIPAENSMISATRPFLEDHIRRRVLALPNVKTLTARAHDLVSSGGRISGVRVSSPGDSPAPATQDTLEADLVVDAMGRSTRLGKWLEQHGWQQAPLDRLKLDLGYATAFFHRGDELPDTVIAQAAPSPSSRNPEAPGNASVALAAVEGKRWAVALTGYATHRPGGDPEQFRDFMRQSVLPLRELAECDMVGGVEKSSFKESWRRDFTRLSRFPRGLVVIGDAMASVNPLYGQGLTLAALQASALSAYLQSKPSPHDAAWGYFRRAAAVVNVAWQMATFADLAQPHVTGPYPRGYEILRRVNEMVTAASISDSRVNQVLMDVLHLRTHPKTLTRPTVLLRAAQTMLCHGQSRIGRAG</sequence>
<gene>
    <name evidence="1" type="ORF">SSPO_000900</name>
</gene>
<protein>
    <submittedName>
        <fullName evidence="1">Hydroxylase</fullName>
    </submittedName>
</protein>
<dbReference type="AlphaFoldDB" id="A0A499UBJ0"/>